<dbReference type="AntiFam" id="ANF00267">
    <property type="entry name" value="DNA repeat translations related to WP_015765070.1"/>
</dbReference>
<comment type="subcellular location">
    <subcellularLocation>
        <location evidence="1">Membrane</location>
        <topology evidence="1">Multi-pass membrane protein</topology>
    </subcellularLocation>
</comment>
<evidence type="ECO:0000256" key="1">
    <source>
        <dbReference type="ARBA" id="ARBA00004141"/>
    </source>
</evidence>
<dbReference type="InterPro" id="IPR004695">
    <property type="entry name" value="SLAC1/Mae1/Ssu1/TehA"/>
</dbReference>
<accession>A0A809NAL2</accession>
<gene>
    <name evidence="6" type="ordered locus">LRHM_2517</name>
</gene>
<dbReference type="Pfam" id="PF03595">
    <property type="entry name" value="SLAC1"/>
    <property type="match status" value="1"/>
</dbReference>
<feature type="transmembrane region" description="Helical" evidence="5">
    <location>
        <begin position="64"/>
        <end position="82"/>
    </location>
</feature>
<protein>
    <submittedName>
        <fullName evidence="6">Transporter protein</fullName>
    </submittedName>
</protein>
<feature type="transmembrane region" description="Helical" evidence="5">
    <location>
        <begin position="156"/>
        <end position="174"/>
    </location>
</feature>
<dbReference type="AlphaFoldDB" id="A0A809NAL2"/>
<keyword evidence="4 5" id="KW-0472">Membrane</keyword>
<evidence type="ECO:0000256" key="5">
    <source>
        <dbReference type="SAM" id="Phobius"/>
    </source>
</evidence>
<dbReference type="PANTHER" id="PTHR37955">
    <property type="entry name" value="TELLURITE RESISTANCE PROTEIN TEHA"/>
    <property type="match status" value="1"/>
</dbReference>
<feature type="transmembrane region" description="Helical" evidence="5">
    <location>
        <begin position="313"/>
        <end position="331"/>
    </location>
</feature>
<feature type="transmembrane region" description="Helical" evidence="5">
    <location>
        <begin position="217"/>
        <end position="235"/>
    </location>
</feature>
<dbReference type="PANTHER" id="PTHR37955:SF1">
    <property type="entry name" value="DEP DOMAIN-CONTAINING PROTEIN"/>
    <property type="match status" value="1"/>
</dbReference>
<feature type="transmembrane region" description="Helical" evidence="5">
    <location>
        <begin position="186"/>
        <end position="205"/>
    </location>
</feature>
<keyword evidence="2 5" id="KW-0812">Transmembrane</keyword>
<feature type="transmembrane region" description="Helical" evidence="5">
    <location>
        <begin position="35"/>
        <end position="52"/>
    </location>
</feature>
<dbReference type="InterPro" id="IPR052951">
    <property type="entry name" value="Tellurite_res_ion_channel"/>
</dbReference>
<evidence type="ECO:0000256" key="4">
    <source>
        <dbReference type="ARBA" id="ARBA00023136"/>
    </source>
</evidence>
<dbReference type="GO" id="GO:0005886">
    <property type="term" value="C:plasma membrane"/>
    <property type="evidence" value="ECO:0007669"/>
    <property type="project" value="TreeGrafter"/>
</dbReference>
<dbReference type="NCBIfam" id="NF040517">
    <property type="entry name" value="Lacto_Palin_RP2"/>
    <property type="match status" value="1"/>
</dbReference>
<dbReference type="EMBL" id="AP011548">
    <property type="protein sequence ID" value="BAI43044.1"/>
    <property type="molecule type" value="Genomic_DNA"/>
</dbReference>
<proteinExistence type="predicted"/>
<dbReference type="InterPro" id="IPR038665">
    <property type="entry name" value="Voltage-dep_anion_channel_sf"/>
</dbReference>
<reference evidence="6 7" key="1">
    <citation type="journal article" date="2009" name="J. Bacteriol.">
        <title>Complete genome sequence of the probiotic Lactobacillus rhamnosus ATCC 53103.</title>
        <authorList>
            <person name="Morita H."/>
            <person name="Toh H."/>
            <person name="Oshima K."/>
            <person name="Murakami M."/>
            <person name="Taylor T.D."/>
            <person name="Igimi S."/>
            <person name="Hattori M."/>
        </authorList>
    </citation>
    <scope>NUCLEOTIDE SEQUENCE [LARGE SCALE GENOMIC DNA]</scope>
    <source>
        <strain evidence="7">ATCC 53103 / LMG 18243 / GG [Tokyo]</strain>
    </source>
</reference>
<dbReference type="KEGG" id="lrg:LRHM_2517"/>
<feature type="transmembrane region" description="Helical" evidence="5">
    <location>
        <begin position="241"/>
        <end position="262"/>
    </location>
</feature>
<evidence type="ECO:0000313" key="7">
    <source>
        <dbReference type="Proteomes" id="UP000002067"/>
    </source>
</evidence>
<dbReference type="CDD" id="cd09325">
    <property type="entry name" value="TDT_C4-dicarb_trans"/>
    <property type="match status" value="1"/>
</dbReference>
<dbReference type="Gene3D" id="1.50.10.150">
    <property type="entry name" value="Voltage-dependent anion channel"/>
    <property type="match status" value="1"/>
</dbReference>
<organism evidence="6 7">
    <name type="scientific">Lacticaseibacillus rhamnosus (strain ATCC 53103 / LMG 18243 / GG)</name>
    <name type="common">Lactobacillus rhamnosus</name>
    <dbReference type="NCBI Taxonomy" id="568703"/>
    <lineage>
        <taxon>Bacteria</taxon>
        <taxon>Bacillati</taxon>
        <taxon>Bacillota</taxon>
        <taxon>Bacilli</taxon>
        <taxon>Lactobacillales</taxon>
        <taxon>Lactobacillaceae</taxon>
        <taxon>Lacticaseibacillus</taxon>
    </lineage>
</organism>
<feature type="transmembrane region" description="Helical" evidence="5">
    <location>
        <begin position="123"/>
        <end position="144"/>
    </location>
</feature>
<feature type="transmembrane region" description="Helical" evidence="5">
    <location>
        <begin position="274"/>
        <end position="293"/>
    </location>
</feature>
<feature type="transmembrane region" description="Helical" evidence="5">
    <location>
        <begin position="94"/>
        <end position="117"/>
    </location>
</feature>
<evidence type="ECO:0000256" key="3">
    <source>
        <dbReference type="ARBA" id="ARBA00022989"/>
    </source>
</evidence>
<evidence type="ECO:0000256" key="2">
    <source>
        <dbReference type="ARBA" id="ARBA00022692"/>
    </source>
</evidence>
<evidence type="ECO:0000313" key="6">
    <source>
        <dbReference type="EMBL" id="BAI43044.1"/>
    </source>
</evidence>
<name>A0A809NAL2_LACRG</name>
<sequence>MVKARPSRPRPLTLRSLSAPVRAQEDVMRNFLKQVPLPMAGLTLGLASLGNLYKLAGWQLVGDLTGIVAGLLFGLVLLKLCLTPLHAAGSLQDPIIASVSPTFSMTLMILCTYFVAWGMPLPVATIVWLMAVAIHFGLMIFFVLRHLIPQPKAWQMIYPSWFVTFVGLGVIPVTSSQFVPALGQPLFWMALVIYVALFPFVLHRLRHVPLPEATQPLLTIMAAPDSLCLTGYLASFDHPNFWLATGMLIFAQSLYFITLVSIRQYTRLSFYPSFAAFTFPLVISATALTKYIAAFAQNGTVHDLMSVLQWGEWIAATLMLVFVTGHYLHFLRRIRKGIKAAAQDAQKVIE</sequence>
<keyword evidence="3 5" id="KW-1133">Transmembrane helix</keyword>
<dbReference type="Proteomes" id="UP000002067">
    <property type="component" value="Chromosome"/>
</dbReference>
<dbReference type="GO" id="GO:0046583">
    <property type="term" value="F:monoatomic cation efflux transmembrane transporter activity"/>
    <property type="evidence" value="ECO:0007669"/>
    <property type="project" value="TreeGrafter"/>
</dbReference>